<reference evidence="1 2" key="1">
    <citation type="submission" date="2019-02" db="EMBL/GenBank/DDBJ databases">
        <title>Deep-cultivation of Planctomycetes and their phenomic and genomic characterization uncovers novel biology.</title>
        <authorList>
            <person name="Wiegand S."/>
            <person name="Jogler M."/>
            <person name="Boedeker C."/>
            <person name="Pinto D."/>
            <person name="Vollmers J."/>
            <person name="Rivas-Marin E."/>
            <person name="Kohn T."/>
            <person name="Peeters S.H."/>
            <person name="Heuer A."/>
            <person name="Rast P."/>
            <person name="Oberbeckmann S."/>
            <person name="Bunk B."/>
            <person name="Jeske O."/>
            <person name="Meyerdierks A."/>
            <person name="Storesund J.E."/>
            <person name="Kallscheuer N."/>
            <person name="Luecker S."/>
            <person name="Lage O.M."/>
            <person name="Pohl T."/>
            <person name="Merkel B.J."/>
            <person name="Hornburger P."/>
            <person name="Mueller R.-W."/>
            <person name="Bruemmer F."/>
            <person name="Labrenz M."/>
            <person name="Spormann A.M."/>
            <person name="Op den Camp H."/>
            <person name="Overmann J."/>
            <person name="Amann R."/>
            <person name="Jetten M.S.M."/>
            <person name="Mascher T."/>
            <person name="Medema M.H."/>
            <person name="Devos D.P."/>
            <person name="Kaster A.-K."/>
            <person name="Ovreas L."/>
            <person name="Rohde M."/>
            <person name="Galperin M.Y."/>
            <person name="Jogler C."/>
        </authorList>
    </citation>
    <scope>NUCLEOTIDE SEQUENCE [LARGE SCALE GENOMIC DNA]</scope>
    <source>
        <strain evidence="1 2">TBK1r</strain>
    </source>
</reference>
<dbReference type="EMBL" id="CP036432">
    <property type="protein sequence ID" value="QDV87331.1"/>
    <property type="molecule type" value="Genomic_DNA"/>
</dbReference>
<evidence type="ECO:0000313" key="1">
    <source>
        <dbReference type="EMBL" id="QDV87331.1"/>
    </source>
</evidence>
<protein>
    <submittedName>
        <fullName evidence="1">Uncharacterized protein</fullName>
    </submittedName>
</protein>
<keyword evidence="2" id="KW-1185">Reference proteome</keyword>
<name>A0ABX5Y300_9BACT</name>
<proteinExistence type="predicted"/>
<gene>
    <name evidence="1" type="ORF">TBK1r_63610</name>
</gene>
<organism evidence="1 2">
    <name type="scientific">Stieleria magnilauensis</name>
    <dbReference type="NCBI Taxonomy" id="2527963"/>
    <lineage>
        <taxon>Bacteria</taxon>
        <taxon>Pseudomonadati</taxon>
        <taxon>Planctomycetota</taxon>
        <taxon>Planctomycetia</taxon>
        <taxon>Pirellulales</taxon>
        <taxon>Pirellulaceae</taxon>
        <taxon>Stieleria</taxon>
    </lineage>
</organism>
<dbReference type="RefSeq" id="WP_145218949.1">
    <property type="nucleotide sequence ID" value="NZ_CP036432.1"/>
</dbReference>
<evidence type="ECO:0000313" key="2">
    <source>
        <dbReference type="Proteomes" id="UP000318081"/>
    </source>
</evidence>
<accession>A0ABX5Y300</accession>
<dbReference type="Proteomes" id="UP000318081">
    <property type="component" value="Chromosome"/>
</dbReference>
<sequence length="180" mass="20169">MRFSLRSVMVGVVVVSLAMAWVRYKLPVWQTQRKIDSAYYALDVNNDAAIRAGSSIMLNISQATFESLEQTKLVGAWVNEPNRTLHLAALSNDFDASEIEIRTLGGDVVFLPIPAEQLAESEKRERHTIDHRVSVALPEGMNATDLYDRAAVRYRESGYVVSGWFPVFAIFTANGRTMRS</sequence>